<dbReference type="GO" id="GO:0003964">
    <property type="term" value="F:RNA-directed DNA polymerase activity"/>
    <property type="evidence" value="ECO:0007669"/>
    <property type="project" value="UniProtKB-KW"/>
</dbReference>
<evidence type="ECO:0000313" key="2">
    <source>
        <dbReference type="EMBL" id="GBP96091.1"/>
    </source>
</evidence>
<sequence length="139" mass="16043">MQFSAGRHFLSPRKEQHGFRTKHSTTLQLIWVLHYLASETKCERFTVAVFLDMDKVFDKVWHDGFLHKLLKTPLPFALTKIIASFFRDRSFCVTVEETLSAPRPIRARVPQGNCLLPSLFAAFTDDVSTLQGQLEWETT</sequence>
<name>A0A4C2A583_EUMVA</name>
<evidence type="ECO:0000259" key="1">
    <source>
        <dbReference type="Pfam" id="PF00078"/>
    </source>
</evidence>
<dbReference type="PANTHER" id="PTHR33332">
    <property type="entry name" value="REVERSE TRANSCRIPTASE DOMAIN-CONTAINING PROTEIN"/>
    <property type="match status" value="1"/>
</dbReference>
<protein>
    <submittedName>
        <fullName evidence="2">RNA-directed DNA polymerase from mobile element jockey</fullName>
    </submittedName>
</protein>
<keyword evidence="2" id="KW-0695">RNA-directed DNA polymerase</keyword>
<keyword evidence="2" id="KW-0548">Nucleotidyltransferase</keyword>
<accession>A0A4C2A583</accession>
<comment type="caution">
    <text evidence="2">The sequence shown here is derived from an EMBL/GenBank/DDBJ whole genome shotgun (WGS) entry which is preliminary data.</text>
</comment>
<gene>
    <name evidence="2" type="primary">pol</name>
    <name evidence="2" type="ORF">EVAR_24075_1</name>
</gene>
<reference evidence="2 3" key="1">
    <citation type="journal article" date="2019" name="Commun. Biol.">
        <title>The bagworm genome reveals a unique fibroin gene that provides high tensile strength.</title>
        <authorList>
            <person name="Kono N."/>
            <person name="Nakamura H."/>
            <person name="Ohtoshi R."/>
            <person name="Tomita M."/>
            <person name="Numata K."/>
            <person name="Arakawa K."/>
        </authorList>
    </citation>
    <scope>NUCLEOTIDE SEQUENCE [LARGE SCALE GENOMIC DNA]</scope>
</reference>
<dbReference type="Pfam" id="PF00078">
    <property type="entry name" value="RVT_1"/>
    <property type="match status" value="1"/>
</dbReference>
<feature type="domain" description="Reverse transcriptase" evidence="1">
    <location>
        <begin position="14"/>
        <end position="129"/>
    </location>
</feature>
<dbReference type="STRING" id="151549.A0A4C2A583"/>
<dbReference type="OrthoDB" id="10065625at2759"/>
<keyword evidence="2" id="KW-0808">Transferase</keyword>
<keyword evidence="3" id="KW-1185">Reference proteome</keyword>
<dbReference type="Proteomes" id="UP000299102">
    <property type="component" value="Unassembled WGS sequence"/>
</dbReference>
<dbReference type="EMBL" id="BGZK01002731">
    <property type="protein sequence ID" value="GBP96091.1"/>
    <property type="molecule type" value="Genomic_DNA"/>
</dbReference>
<proteinExistence type="predicted"/>
<dbReference type="AlphaFoldDB" id="A0A4C2A583"/>
<dbReference type="InterPro" id="IPR000477">
    <property type="entry name" value="RT_dom"/>
</dbReference>
<evidence type="ECO:0000313" key="3">
    <source>
        <dbReference type="Proteomes" id="UP000299102"/>
    </source>
</evidence>
<organism evidence="2 3">
    <name type="scientific">Eumeta variegata</name>
    <name type="common">Bagworm moth</name>
    <name type="synonym">Eumeta japonica</name>
    <dbReference type="NCBI Taxonomy" id="151549"/>
    <lineage>
        <taxon>Eukaryota</taxon>
        <taxon>Metazoa</taxon>
        <taxon>Ecdysozoa</taxon>
        <taxon>Arthropoda</taxon>
        <taxon>Hexapoda</taxon>
        <taxon>Insecta</taxon>
        <taxon>Pterygota</taxon>
        <taxon>Neoptera</taxon>
        <taxon>Endopterygota</taxon>
        <taxon>Lepidoptera</taxon>
        <taxon>Glossata</taxon>
        <taxon>Ditrysia</taxon>
        <taxon>Tineoidea</taxon>
        <taxon>Psychidae</taxon>
        <taxon>Oiketicinae</taxon>
        <taxon>Eumeta</taxon>
    </lineage>
</organism>